<keyword evidence="6" id="KW-0469">Meiosis</keyword>
<dbReference type="InterPro" id="IPR013940">
    <property type="entry name" value="Spo22/ZIP4/TEX11"/>
</dbReference>
<feature type="compositionally biased region" description="Basic residues" evidence="7">
    <location>
        <begin position="51"/>
        <end position="64"/>
    </location>
</feature>
<dbReference type="PANTHER" id="PTHR40375">
    <property type="entry name" value="SPORULATION-SPECIFIC PROTEIN 22"/>
    <property type="match status" value="1"/>
</dbReference>
<keyword evidence="3" id="KW-0805">Transcription regulation</keyword>
<evidence type="ECO:0000256" key="4">
    <source>
        <dbReference type="ARBA" id="ARBA00023163"/>
    </source>
</evidence>
<feature type="region of interest" description="Disordered" evidence="7">
    <location>
        <begin position="1"/>
        <end position="64"/>
    </location>
</feature>
<evidence type="ECO:0000313" key="10">
    <source>
        <dbReference type="Proteomes" id="UP001320420"/>
    </source>
</evidence>
<comment type="subcellular location">
    <subcellularLocation>
        <location evidence="1">Nucleus</location>
    </subcellularLocation>
</comment>
<dbReference type="Pfam" id="PF08631">
    <property type="entry name" value="SPO22"/>
    <property type="match status" value="1"/>
</dbReference>
<keyword evidence="10" id="KW-1185">Reference proteome</keyword>
<evidence type="ECO:0000256" key="1">
    <source>
        <dbReference type="ARBA" id="ARBA00004123"/>
    </source>
</evidence>
<dbReference type="Proteomes" id="UP001320420">
    <property type="component" value="Unassembled WGS sequence"/>
</dbReference>
<evidence type="ECO:0000256" key="6">
    <source>
        <dbReference type="ARBA" id="ARBA00023254"/>
    </source>
</evidence>
<accession>A0AAN9UIB1</accession>
<gene>
    <name evidence="9" type="primary">RDS2</name>
    <name evidence="9" type="ORF">SLS62_010410</name>
</gene>
<dbReference type="GO" id="GO:0051321">
    <property type="term" value="P:meiotic cell cycle"/>
    <property type="evidence" value="ECO:0007669"/>
    <property type="project" value="UniProtKB-KW"/>
</dbReference>
<feature type="region of interest" description="Disordered" evidence="7">
    <location>
        <begin position="106"/>
        <end position="136"/>
    </location>
</feature>
<dbReference type="InterPro" id="IPR039057">
    <property type="entry name" value="Spo22/ZIP4"/>
</dbReference>
<feature type="domain" description="ERT1/acuK family PAS" evidence="8">
    <location>
        <begin position="386"/>
        <end position="477"/>
    </location>
</feature>
<evidence type="ECO:0000256" key="3">
    <source>
        <dbReference type="ARBA" id="ARBA00023015"/>
    </source>
</evidence>
<keyword evidence="2" id="KW-0479">Metal-binding</keyword>
<name>A0AAN9UIB1_9PEZI</name>
<evidence type="ECO:0000259" key="8">
    <source>
        <dbReference type="Pfam" id="PF24990"/>
    </source>
</evidence>
<dbReference type="GO" id="GO:0090173">
    <property type="term" value="P:regulation of synaptonemal complex assembly"/>
    <property type="evidence" value="ECO:0007669"/>
    <property type="project" value="InterPro"/>
</dbReference>
<feature type="compositionally biased region" description="Low complexity" evidence="7">
    <location>
        <begin position="26"/>
        <end position="46"/>
    </location>
</feature>
<dbReference type="GO" id="GO:0005634">
    <property type="term" value="C:nucleus"/>
    <property type="evidence" value="ECO:0007669"/>
    <property type="project" value="UniProtKB-SubCell"/>
</dbReference>
<dbReference type="PANTHER" id="PTHR40375:SF2">
    <property type="entry name" value="SPORULATION-SPECIFIC PROTEIN 22"/>
    <property type="match status" value="1"/>
</dbReference>
<organism evidence="9 10">
    <name type="scientific">Diatrype stigma</name>
    <dbReference type="NCBI Taxonomy" id="117547"/>
    <lineage>
        <taxon>Eukaryota</taxon>
        <taxon>Fungi</taxon>
        <taxon>Dikarya</taxon>
        <taxon>Ascomycota</taxon>
        <taxon>Pezizomycotina</taxon>
        <taxon>Sordariomycetes</taxon>
        <taxon>Xylariomycetidae</taxon>
        <taxon>Xylariales</taxon>
        <taxon>Diatrypaceae</taxon>
        <taxon>Diatrype</taxon>
    </lineage>
</organism>
<feature type="region of interest" description="Disordered" evidence="7">
    <location>
        <begin position="517"/>
        <end position="536"/>
    </location>
</feature>
<dbReference type="Pfam" id="PF24990">
    <property type="entry name" value="PAS_13"/>
    <property type="match status" value="1"/>
</dbReference>
<dbReference type="GO" id="GO:0046872">
    <property type="term" value="F:metal ion binding"/>
    <property type="evidence" value="ECO:0007669"/>
    <property type="project" value="UniProtKB-KW"/>
</dbReference>
<dbReference type="EMBL" id="JAKJXP020000128">
    <property type="protein sequence ID" value="KAK7743948.1"/>
    <property type="molecule type" value="Genomic_DNA"/>
</dbReference>
<reference evidence="9 10" key="1">
    <citation type="submission" date="2024-02" db="EMBL/GenBank/DDBJ databases">
        <title>De novo assembly and annotation of 12 fungi associated with fruit tree decline syndrome in Ontario, Canada.</title>
        <authorList>
            <person name="Sulman M."/>
            <person name="Ellouze W."/>
            <person name="Ilyukhin E."/>
        </authorList>
    </citation>
    <scope>NUCLEOTIDE SEQUENCE [LARGE SCALE GENOMIC DNA]</scope>
    <source>
        <strain evidence="9 10">M11/M66-122</strain>
    </source>
</reference>
<dbReference type="InterPro" id="IPR056751">
    <property type="entry name" value="PAS_13"/>
</dbReference>
<evidence type="ECO:0000256" key="2">
    <source>
        <dbReference type="ARBA" id="ARBA00022723"/>
    </source>
</evidence>
<keyword evidence="5" id="KW-0539">Nucleus</keyword>
<evidence type="ECO:0000256" key="7">
    <source>
        <dbReference type="SAM" id="MobiDB-lite"/>
    </source>
</evidence>
<keyword evidence="4" id="KW-0804">Transcription</keyword>
<evidence type="ECO:0000313" key="9">
    <source>
        <dbReference type="EMBL" id="KAK7743948.1"/>
    </source>
</evidence>
<proteinExistence type="predicted"/>
<protein>
    <submittedName>
        <fullName evidence="9">Transcription factor</fullName>
    </submittedName>
</protein>
<evidence type="ECO:0000256" key="5">
    <source>
        <dbReference type="ARBA" id="ARBA00023242"/>
    </source>
</evidence>
<feature type="compositionally biased region" description="Basic and acidic residues" evidence="7">
    <location>
        <begin position="8"/>
        <end position="25"/>
    </location>
</feature>
<feature type="region of interest" description="Disordered" evidence="7">
    <location>
        <begin position="73"/>
        <end position="92"/>
    </location>
</feature>
<comment type="caution">
    <text evidence="9">The sequence shown here is derived from an EMBL/GenBank/DDBJ whole genome shotgun (WGS) entry which is preliminary data.</text>
</comment>
<sequence>MESNGNRRAKDERSEDSAKSQDEHPTSTTAAPTATTTTTANNANTPEAHQKSPRKRRKERPCTRCIKRNIGHLCHDEPRDPEAKKPKGGYDESEIRPELHARNSMDQTAAMAPPPPLDSTGRPAQSNKQGFGAGGALGQARPLQLVSPSQVSGMQTIAGFSDAWLTAQNQFHDMHSYNPQYMLAPEVHNEFNLLNDFLNTSLIDDGVNLQDEQNLLFQSNQPETSSFFGGTSDRNGNGNKAHHAVPTNPVQPNSMLPPNAQQAGSVPQTVTVKPTDKTRDFYLQAADPSGNDTPEERMQRVLRAKYEAGMLKPFNYIKGYARLGTYMDGHIAAASKQKILRTLDRFRPKFREKMQGLTDMELVLVEMWFEKTLTEYDRVFAAMAIPACCWRRTGELVKGNKEMAELIHVPVERLRDVSPCQFHVCRLILTSCGQGKIALHEILTEESLVRYWEEFGTIAFDPAHDTLLTACTLKNPDDRSNDPIVNCCFSFMIRRDNYKIAILNTWQGLERLDPELNKTMAPPASSPRPTKDEKRSTAIICSSPRLYSKVGELEFALQLLQKAAEYNSHLQKPSQPLHEEELQACKSLEAEYLILRIVLVGNRVSLNLLLHYMLTYRKAWKEDRLDIGESLYKKTETLLPLINTPLVESFADALFEIGKGLASKSDFLLAAKWLERSYEVINTQELEQLSRQAVELRLAILQALVNAHLNGGTDDDFKKAENYVAYMESDMGDKFTVLLLRLEMLLKTPAEVFDGNAFASILRRLIRVTEVSDTTLKIILHHIYTLNDKSPTLASEVLDYFFGDRVLPSQHEEWIEKATVFRTQVAVTGRDTVAPIESLMVVFDAVENNGHHSLGVPATFSIHMLIWKKIDSNYAQRQFDLAEKWCHVAAHQVLQQIGPLNRAKITRQNKLDDAAETFHSMDESTREEPMTLYLGFKLSLRMGDHQLASQCLESLSEQTPKDPRYLFACTVDARSAADKILSIKSLEHLATRHELITTLICDDTKDAAEKKTFTVEELDWFCKNSYNIGLENIACWTPQHLVRFFRCCLAIISQYPGDVGEQVFGDLALRAMFCNYMTASALLAIARSEDNVEMQLQGYLEMRKHIKDFVVGFEERLDTLDEPSKNDIRAKLATLLVFDFEGAVKLKAWNDLGETFRRISVCQDSSALKAIADCILRAQDAPSHVVYSTLHIIVKELWALDKINLQVVAKYMRCMLQAMLPGPPEQSLLVMEEICEAVKKESSNVEGSFPALELEWFITTAFNHSIDLYGSDETDLSQKWIGHAFTLAHHHQDGGDLEKLLQERYTKLKWDA</sequence>